<dbReference type="Proteomes" id="UP000008641">
    <property type="component" value="Chromosome"/>
</dbReference>
<evidence type="ECO:0000313" key="9">
    <source>
        <dbReference type="EMBL" id="ADX67218.1"/>
    </source>
</evidence>
<protein>
    <submittedName>
        <fullName evidence="9">Acyl-(Acyl-carrier-protein)--UDP-N-acetylglucosamine O-acyltransferase</fullName>
        <ecNumber evidence="9">2.3.1.129</ecNumber>
    </submittedName>
</protein>
<dbReference type="PANTHER" id="PTHR43480:SF1">
    <property type="entry name" value="ACYL-[ACYL-CARRIER-PROTEIN]--UDP-N-ACETYLGLUCOSAMINE O-ACYLTRANSFERASE, MITOCHONDRIAL-RELATED"/>
    <property type="match status" value="1"/>
</dbReference>
<gene>
    <name evidence="9" type="ordered locus">Weevi_0499</name>
</gene>
<dbReference type="STRING" id="865938.Weevi_0499"/>
<dbReference type="eggNOG" id="COG1043">
    <property type="taxonomic scope" value="Bacteria"/>
</dbReference>
<evidence type="ECO:0000256" key="6">
    <source>
        <dbReference type="ARBA" id="ARBA00023315"/>
    </source>
</evidence>
<dbReference type="InterPro" id="IPR037157">
    <property type="entry name" value="Acetyltransf_C_sf"/>
</dbReference>
<organism evidence="9 10">
    <name type="scientific">Weeksella virosa (strain ATCC 43766 / DSM 16922 / JCM 21250 / CCUG 30538 / CDC 9751 / IAM 14551 / NBRC 16016 / NCTC 11634 / CL345/78)</name>
    <dbReference type="NCBI Taxonomy" id="865938"/>
    <lineage>
        <taxon>Bacteria</taxon>
        <taxon>Pseudomonadati</taxon>
        <taxon>Bacteroidota</taxon>
        <taxon>Flavobacteriia</taxon>
        <taxon>Flavobacteriales</taxon>
        <taxon>Weeksellaceae</taxon>
        <taxon>Weeksella</taxon>
    </lineage>
</organism>
<evidence type="ECO:0000256" key="1">
    <source>
        <dbReference type="ARBA" id="ARBA00022490"/>
    </source>
</evidence>
<dbReference type="KEGG" id="wvi:Weevi_0499"/>
<dbReference type="PIRSF" id="PIRSF000456">
    <property type="entry name" value="UDP-GlcNAc_acltr"/>
    <property type="match status" value="1"/>
</dbReference>
<dbReference type="CDD" id="cd03351">
    <property type="entry name" value="LbH_UDP-GlcNAc_AT"/>
    <property type="match status" value="1"/>
</dbReference>
<reference evidence="9 10" key="1">
    <citation type="journal article" date="2011" name="Stand. Genomic Sci.">
        <title>Complete genome sequence of Weeksella virosa type strain (9751).</title>
        <authorList>
            <person name="Lang E."/>
            <person name="Teshima H."/>
            <person name="Lucas S."/>
            <person name="Lapidus A."/>
            <person name="Hammon N."/>
            <person name="Deshpande S."/>
            <person name="Nolan M."/>
            <person name="Cheng J.F."/>
            <person name="Pitluck S."/>
            <person name="Liolios K."/>
            <person name="Pagani I."/>
            <person name="Mikhailova N."/>
            <person name="Ivanova N."/>
            <person name="Mavromatis K."/>
            <person name="Pati A."/>
            <person name="Tapia R."/>
            <person name="Han C."/>
            <person name="Goodwin L."/>
            <person name="Chen A."/>
            <person name="Palaniappan K."/>
            <person name="Land M."/>
            <person name="Hauser L."/>
            <person name="Chang Y.J."/>
            <person name="Jeffries C.D."/>
            <person name="Brambilla E.M."/>
            <person name="Kopitz M."/>
            <person name="Rohde M."/>
            <person name="Goker M."/>
            <person name="Tindall B.J."/>
            <person name="Detter J.C."/>
            <person name="Woyke T."/>
            <person name="Bristow J."/>
            <person name="Eisen J.A."/>
            <person name="Markowitz V."/>
            <person name="Hugenholtz P."/>
            <person name="Klenk H.P."/>
            <person name="Kyrpides N.C."/>
        </authorList>
    </citation>
    <scope>NUCLEOTIDE SEQUENCE [LARGE SCALE GENOMIC DNA]</scope>
    <source>
        <strain evidence="10">ATCC 43766 / DSM 16922 / JCM 21250 / NBRC 16016 / NCTC 11634 / CL345/78</strain>
    </source>
</reference>
<dbReference type="EC" id="2.3.1.129" evidence="9"/>
<keyword evidence="3" id="KW-0441">Lipid A biosynthesis</keyword>
<dbReference type="NCBIfam" id="NF003657">
    <property type="entry name" value="PRK05289.1"/>
    <property type="match status" value="1"/>
</dbReference>
<dbReference type="Gene3D" id="1.20.1180.10">
    <property type="entry name" value="Udp N-acetylglucosamine O-acyltransferase, C-terminal domain"/>
    <property type="match status" value="1"/>
</dbReference>
<dbReference type="InterPro" id="IPR056729">
    <property type="entry name" value="GMPPB_C"/>
</dbReference>
<dbReference type="NCBIfam" id="TIGR01852">
    <property type="entry name" value="lipid_A_lpxA"/>
    <property type="match status" value="1"/>
</dbReference>
<evidence type="ECO:0000259" key="7">
    <source>
        <dbReference type="Pfam" id="PF13720"/>
    </source>
</evidence>
<dbReference type="InterPro" id="IPR029098">
    <property type="entry name" value="Acetyltransf_C"/>
</dbReference>
<evidence type="ECO:0000256" key="4">
    <source>
        <dbReference type="ARBA" id="ARBA00022679"/>
    </source>
</evidence>
<feature type="domain" description="UDP N-acetylglucosamine O-acyltransferase C-terminal" evidence="7">
    <location>
        <begin position="176"/>
        <end position="257"/>
    </location>
</feature>
<keyword evidence="4 9" id="KW-0808">Transferase</keyword>
<dbReference type="GO" id="GO:0016020">
    <property type="term" value="C:membrane"/>
    <property type="evidence" value="ECO:0007669"/>
    <property type="project" value="GOC"/>
</dbReference>
<dbReference type="HOGENOM" id="CLU_061249_0_0_10"/>
<dbReference type="SUPFAM" id="SSF51161">
    <property type="entry name" value="Trimeric LpxA-like enzymes"/>
    <property type="match status" value="1"/>
</dbReference>
<keyword evidence="6 9" id="KW-0012">Acyltransferase</keyword>
<dbReference type="InterPro" id="IPR010137">
    <property type="entry name" value="Lipid_A_LpxA"/>
</dbReference>
<dbReference type="Gene3D" id="2.160.10.10">
    <property type="entry name" value="Hexapeptide repeat proteins"/>
    <property type="match status" value="1"/>
</dbReference>
<feature type="domain" description="Mannose-1-phosphate guanyltransferase C-terminal" evidence="8">
    <location>
        <begin position="8"/>
        <end position="107"/>
    </location>
</feature>
<evidence type="ECO:0000256" key="2">
    <source>
        <dbReference type="ARBA" id="ARBA00022516"/>
    </source>
</evidence>
<sequence>MEVMNQQMAYIHPTAVIGENVTISPFSYIANDVEIGEGTWIAPNVTIMEGARIGKNCKIYPGAVISAEPQDLKYQGEKTLTIIGDNTTIRESVTVNKGTVALGYTKIGDNCLIMAGAHIAHDCILGNNVIIVNAVGLAGHIEVGDYAFVGGLSGVHQFTKIGAHAFIAGASQIRKDVPPYVKGANTPLTYAGINSVGLRRRGFTSEKIYEIQSIYRILFQMNYNVSQALEIIKTEFPASEERNLIINFIESSERGIMKGYVGLAQ</sequence>
<keyword evidence="2" id="KW-0444">Lipid biosynthesis</keyword>
<name>F0NZ89_WEEVC</name>
<evidence type="ECO:0000259" key="8">
    <source>
        <dbReference type="Pfam" id="PF25087"/>
    </source>
</evidence>
<evidence type="ECO:0000256" key="5">
    <source>
        <dbReference type="ARBA" id="ARBA00023098"/>
    </source>
</evidence>
<evidence type="ECO:0000313" key="10">
    <source>
        <dbReference type="Proteomes" id="UP000008641"/>
    </source>
</evidence>
<dbReference type="PANTHER" id="PTHR43480">
    <property type="entry name" value="ACYL-[ACYL-CARRIER-PROTEIN]--UDP-N-ACETYLGLUCOSAMINE O-ACYLTRANSFERASE"/>
    <property type="match status" value="1"/>
</dbReference>
<dbReference type="AlphaFoldDB" id="F0NZ89"/>
<proteinExistence type="predicted"/>
<keyword evidence="10" id="KW-1185">Reference proteome</keyword>
<dbReference type="InterPro" id="IPR011004">
    <property type="entry name" value="Trimer_LpxA-like_sf"/>
</dbReference>
<accession>F0NZ89</accession>
<evidence type="ECO:0000256" key="3">
    <source>
        <dbReference type="ARBA" id="ARBA00022556"/>
    </source>
</evidence>
<dbReference type="Pfam" id="PF25087">
    <property type="entry name" value="GMPPB_C"/>
    <property type="match status" value="1"/>
</dbReference>
<dbReference type="GO" id="GO:0008780">
    <property type="term" value="F:acyl-[acyl-carrier-protein]-UDP-N-acetylglucosamine O-acyltransferase activity"/>
    <property type="evidence" value="ECO:0007669"/>
    <property type="project" value="UniProtKB-EC"/>
</dbReference>
<dbReference type="Pfam" id="PF13720">
    <property type="entry name" value="Acetyltransf_11"/>
    <property type="match status" value="1"/>
</dbReference>
<dbReference type="EMBL" id="CP002455">
    <property type="protein sequence ID" value="ADX67218.1"/>
    <property type="molecule type" value="Genomic_DNA"/>
</dbReference>
<keyword evidence="1" id="KW-0963">Cytoplasm</keyword>
<reference evidence="10" key="2">
    <citation type="journal article" date="2011" name="Stand. Genomic Sci.">
        <title>Complete genome sequence of Weeksella virosa type strain (9751T).</title>
        <authorList>
            <person name="Lang E."/>
            <person name="Teshima H."/>
            <person name="Lucas S."/>
            <person name="Lapidus A."/>
            <person name="Hammon N."/>
            <person name="Deshpande S."/>
            <person name="Nolan M."/>
            <person name="Cheng J."/>
            <person name="Pitluck S."/>
            <person name="Liolios K."/>
            <person name="Pagani I."/>
            <person name="Mikhailova N."/>
            <person name="Ivanova N."/>
            <person name="Mavromatis K."/>
            <person name="Pati A."/>
            <person name="Tapia R."/>
            <person name="Han C."/>
            <person name="Goodwin L."/>
            <person name="Chen A."/>
            <person name="Palaniappan K."/>
            <person name="Land M."/>
            <person name="Hauser L."/>
            <person name="Chang Y."/>
            <person name="Jeffries C."/>
            <person name="Brambilla E."/>
            <person name="Kopitz M."/>
            <person name="Rohde M."/>
            <person name="Goker M."/>
            <person name="Tindall B."/>
            <person name="Detter J."/>
            <person name="Woyke T."/>
            <person name="Bristow J."/>
            <person name="Eisen J."/>
            <person name="Markowitz V."/>
            <person name="Hugenholtz P."/>
            <person name="Klenk H."/>
            <person name="Kyrpides N."/>
        </authorList>
    </citation>
    <scope>NUCLEOTIDE SEQUENCE [LARGE SCALE GENOMIC DNA]</scope>
    <source>
        <strain evidence="10">ATCC 43766 / DSM 16922 / JCM 21250 / NBRC 16016 / NCTC 11634 / CL345/78</strain>
    </source>
</reference>
<keyword evidence="5" id="KW-0443">Lipid metabolism</keyword>
<dbReference type="GO" id="GO:0009245">
    <property type="term" value="P:lipid A biosynthetic process"/>
    <property type="evidence" value="ECO:0007669"/>
    <property type="project" value="UniProtKB-KW"/>
</dbReference>